<comment type="caution">
    <text evidence="9">The sequence shown here is derived from an EMBL/GenBank/DDBJ whole genome shotgun (WGS) entry which is preliminary data.</text>
</comment>
<evidence type="ECO:0000256" key="6">
    <source>
        <dbReference type="PROSITE-ProRule" id="PRU00169"/>
    </source>
</evidence>
<dbReference type="AlphaFoldDB" id="A0A916XKC9"/>
<keyword evidence="3" id="KW-0805">Transcription regulation</keyword>
<dbReference type="Gene3D" id="1.10.10.10">
    <property type="entry name" value="Winged helix-like DNA-binding domain superfamily/Winged helix DNA-binding domain"/>
    <property type="match status" value="1"/>
</dbReference>
<dbReference type="InterPro" id="IPR000792">
    <property type="entry name" value="Tscrpt_reg_LuxR_C"/>
</dbReference>
<keyword evidence="10" id="KW-1185">Reference proteome</keyword>
<dbReference type="InterPro" id="IPR036388">
    <property type="entry name" value="WH-like_DNA-bd_sf"/>
</dbReference>
<accession>A0A916XKC9</accession>
<evidence type="ECO:0000313" key="10">
    <source>
        <dbReference type="Proteomes" id="UP000637002"/>
    </source>
</evidence>
<proteinExistence type="predicted"/>
<evidence type="ECO:0000259" key="7">
    <source>
        <dbReference type="PROSITE" id="PS50043"/>
    </source>
</evidence>
<dbReference type="Proteomes" id="UP000637002">
    <property type="component" value="Unassembled WGS sequence"/>
</dbReference>
<evidence type="ECO:0000256" key="4">
    <source>
        <dbReference type="ARBA" id="ARBA00023125"/>
    </source>
</evidence>
<keyword evidence="2" id="KW-0902">Two-component regulatory system</keyword>
<name>A0A916XKC9_9HYPH</name>
<feature type="domain" description="HTH luxR-type" evidence="7">
    <location>
        <begin position="136"/>
        <end position="201"/>
    </location>
</feature>
<evidence type="ECO:0000313" key="9">
    <source>
        <dbReference type="EMBL" id="GGC77742.1"/>
    </source>
</evidence>
<protein>
    <submittedName>
        <fullName evidence="9">DNA-binding response regulator</fullName>
    </submittedName>
</protein>
<dbReference type="PANTHER" id="PTHR44688:SF16">
    <property type="entry name" value="DNA-BINDING TRANSCRIPTIONAL ACTIVATOR DEVR_DOSR"/>
    <property type="match status" value="1"/>
</dbReference>
<keyword evidence="5" id="KW-0804">Transcription</keyword>
<reference evidence="9" key="2">
    <citation type="submission" date="2020-09" db="EMBL/GenBank/DDBJ databases">
        <authorList>
            <person name="Sun Q."/>
            <person name="Zhou Y."/>
        </authorList>
    </citation>
    <scope>NUCLEOTIDE SEQUENCE</scope>
    <source>
        <strain evidence="9">CGMCC 1.12919</strain>
    </source>
</reference>
<feature type="modified residue" description="4-aspartylphosphate" evidence="6">
    <location>
        <position position="56"/>
    </location>
</feature>
<evidence type="ECO:0000256" key="2">
    <source>
        <dbReference type="ARBA" id="ARBA00023012"/>
    </source>
</evidence>
<evidence type="ECO:0000256" key="1">
    <source>
        <dbReference type="ARBA" id="ARBA00022553"/>
    </source>
</evidence>
<dbReference type="GO" id="GO:0003677">
    <property type="term" value="F:DNA binding"/>
    <property type="evidence" value="ECO:0007669"/>
    <property type="project" value="UniProtKB-KW"/>
</dbReference>
<dbReference type="InterPro" id="IPR001789">
    <property type="entry name" value="Sig_transdc_resp-reg_receiver"/>
</dbReference>
<dbReference type="SMART" id="SM00448">
    <property type="entry name" value="REC"/>
    <property type="match status" value="1"/>
</dbReference>
<keyword evidence="1 6" id="KW-0597">Phosphoprotein</keyword>
<dbReference type="SUPFAM" id="SSF46894">
    <property type="entry name" value="C-terminal effector domain of the bipartite response regulators"/>
    <property type="match status" value="1"/>
</dbReference>
<evidence type="ECO:0000256" key="3">
    <source>
        <dbReference type="ARBA" id="ARBA00023015"/>
    </source>
</evidence>
<feature type="domain" description="Response regulatory" evidence="8">
    <location>
        <begin position="7"/>
        <end position="120"/>
    </location>
</feature>
<dbReference type="CDD" id="cd06170">
    <property type="entry name" value="LuxR_C_like"/>
    <property type="match status" value="1"/>
</dbReference>
<dbReference type="PROSITE" id="PS50043">
    <property type="entry name" value="HTH_LUXR_2"/>
    <property type="match status" value="1"/>
</dbReference>
<evidence type="ECO:0000256" key="5">
    <source>
        <dbReference type="ARBA" id="ARBA00023163"/>
    </source>
</evidence>
<dbReference type="PRINTS" id="PR00038">
    <property type="entry name" value="HTHLUXR"/>
</dbReference>
<reference evidence="9" key="1">
    <citation type="journal article" date="2014" name="Int. J. Syst. Evol. Microbiol.">
        <title>Complete genome sequence of Corynebacterium casei LMG S-19264T (=DSM 44701T), isolated from a smear-ripened cheese.</title>
        <authorList>
            <consortium name="US DOE Joint Genome Institute (JGI-PGF)"/>
            <person name="Walter F."/>
            <person name="Albersmeier A."/>
            <person name="Kalinowski J."/>
            <person name="Ruckert C."/>
        </authorList>
    </citation>
    <scope>NUCLEOTIDE SEQUENCE</scope>
    <source>
        <strain evidence="9">CGMCC 1.12919</strain>
    </source>
</reference>
<dbReference type="PROSITE" id="PS50110">
    <property type="entry name" value="RESPONSE_REGULATORY"/>
    <property type="match status" value="1"/>
</dbReference>
<dbReference type="GO" id="GO:0000160">
    <property type="term" value="P:phosphorelay signal transduction system"/>
    <property type="evidence" value="ECO:0007669"/>
    <property type="project" value="UniProtKB-KW"/>
</dbReference>
<evidence type="ECO:0000259" key="8">
    <source>
        <dbReference type="PROSITE" id="PS50110"/>
    </source>
</evidence>
<dbReference type="InterPro" id="IPR011006">
    <property type="entry name" value="CheY-like_superfamily"/>
</dbReference>
<dbReference type="SMART" id="SM00421">
    <property type="entry name" value="HTH_LUXR"/>
    <property type="match status" value="1"/>
</dbReference>
<organism evidence="9 10">
    <name type="scientific">Chelatococcus reniformis</name>
    <dbReference type="NCBI Taxonomy" id="1494448"/>
    <lineage>
        <taxon>Bacteria</taxon>
        <taxon>Pseudomonadati</taxon>
        <taxon>Pseudomonadota</taxon>
        <taxon>Alphaproteobacteria</taxon>
        <taxon>Hyphomicrobiales</taxon>
        <taxon>Chelatococcaceae</taxon>
        <taxon>Chelatococcus</taxon>
    </lineage>
</organism>
<keyword evidence="4 9" id="KW-0238">DNA-binding</keyword>
<dbReference type="Gene3D" id="3.40.50.2300">
    <property type="match status" value="1"/>
</dbReference>
<dbReference type="Pfam" id="PF00196">
    <property type="entry name" value="GerE"/>
    <property type="match status" value="1"/>
</dbReference>
<sequence length="215" mass="23668">MSNDSYIVYIVDDDERIREALSELLEANGTRVATYGSAGDYIRADRPDTPACLILDVELPDINGLDLQKQIADGDHPPIVFITGHGDIPSSVRAIKRGALDFLTKPFSDADLMAAIHAAIAQDRERRSERAERVALRQRYLELTPREREVLPLVVSGLLNKQAAGELGISEVTLQIHRRNVMHKMAAASLADLVRIAERLDIPITHSRRAGGSAT</sequence>
<gene>
    <name evidence="9" type="ORF">GCM10010994_40030</name>
</gene>
<dbReference type="FunFam" id="3.40.50.2300:FF:000018">
    <property type="entry name" value="DNA-binding transcriptional regulator NtrC"/>
    <property type="match status" value="1"/>
</dbReference>
<dbReference type="Pfam" id="PF00072">
    <property type="entry name" value="Response_reg"/>
    <property type="match status" value="1"/>
</dbReference>
<dbReference type="GO" id="GO:0006355">
    <property type="term" value="P:regulation of DNA-templated transcription"/>
    <property type="evidence" value="ECO:0007669"/>
    <property type="project" value="InterPro"/>
</dbReference>
<dbReference type="RefSeq" id="WP_188610940.1">
    <property type="nucleotide sequence ID" value="NZ_BMGG01000007.1"/>
</dbReference>
<dbReference type="EMBL" id="BMGG01000007">
    <property type="protein sequence ID" value="GGC77742.1"/>
    <property type="molecule type" value="Genomic_DNA"/>
</dbReference>
<dbReference type="InterPro" id="IPR016032">
    <property type="entry name" value="Sig_transdc_resp-reg_C-effctor"/>
</dbReference>
<dbReference type="PANTHER" id="PTHR44688">
    <property type="entry name" value="DNA-BINDING TRANSCRIPTIONAL ACTIVATOR DEVR_DOSR"/>
    <property type="match status" value="1"/>
</dbReference>
<dbReference type="SUPFAM" id="SSF52172">
    <property type="entry name" value="CheY-like"/>
    <property type="match status" value="1"/>
</dbReference>